<evidence type="ECO:0000256" key="1">
    <source>
        <dbReference type="PROSITE-ProRule" id="PRU00277"/>
    </source>
</evidence>
<dbReference type="InterPro" id="IPR046357">
    <property type="entry name" value="PPIase_dom_sf"/>
</dbReference>
<dbReference type="EMBL" id="CAID01000017">
    <property type="protein sequence ID" value="CEG00489.1"/>
    <property type="molecule type" value="Genomic_DNA"/>
</dbReference>
<keyword evidence="5" id="KW-1185">Reference proteome</keyword>
<dbReference type="Proteomes" id="UP000009170">
    <property type="component" value="Unassembled WGS sequence"/>
</dbReference>
<dbReference type="InterPro" id="IPR001179">
    <property type="entry name" value="PPIase_FKBP_dom"/>
</dbReference>
<keyword evidence="2" id="KW-0812">Transmembrane</keyword>
<feature type="transmembrane region" description="Helical" evidence="2">
    <location>
        <begin position="32"/>
        <end position="50"/>
    </location>
</feature>
<dbReference type="Pfam" id="PF00254">
    <property type="entry name" value="FKBP_C"/>
    <property type="match status" value="1"/>
</dbReference>
<evidence type="ECO:0000313" key="5">
    <source>
        <dbReference type="Proteomes" id="UP000009170"/>
    </source>
</evidence>
<dbReference type="PANTHER" id="PTHR47598">
    <property type="entry name" value="PEPTIDYL-PROLYL CIS-TRANS ISOMERASE FKBP17-2, CHLOROPLASTIC"/>
    <property type="match status" value="1"/>
</dbReference>
<dbReference type="KEGG" id="ota:OT_ostta17g00150"/>
<feature type="domain" description="PPIase FKBP-type" evidence="3">
    <location>
        <begin position="93"/>
        <end position="194"/>
    </location>
</feature>
<comment type="catalytic activity">
    <reaction evidence="1">
        <text>[protein]-peptidylproline (omega=180) = [protein]-peptidylproline (omega=0)</text>
        <dbReference type="Rhea" id="RHEA:16237"/>
        <dbReference type="Rhea" id="RHEA-COMP:10747"/>
        <dbReference type="Rhea" id="RHEA-COMP:10748"/>
        <dbReference type="ChEBI" id="CHEBI:83833"/>
        <dbReference type="ChEBI" id="CHEBI:83834"/>
        <dbReference type="EC" id="5.2.1.8"/>
    </reaction>
</comment>
<dbReference type="GO" id="GO:0003755">
    <property type="term" value="F:peptidyl-prolyl cis-trans isomerase activity"/>
    <property type="evidence" value="ECO:0007669"/>
    <property type="project" value="UniProtKB-KW"/>
</dbReference>
<reference evidence="4 5" key="2">
    <citation type="journal article" date="2014" name="BMC Genomics">
        <title>An improved genome of the model marine alga Ostreococcus tauri unfolds by assessing Illumina de novo assemblies.</title>
        <authorList>
            <person name="Blanc-Mathieu R."/>
            <person name="Verhelst B."/>
            <person name="Derelle E."/>
            <person name="Rombauts S."/>
            <person name="Bouget F.Y."/>
            <person name="Carre I."/>
            <person name="Chateau A."/>
            <person name="Eyre-Walker A."/>
            <person name="Grimsley N."/>
            <person name="Moreau H."/>
            <person name="Piegu B."/>
            <person name="Rivals E."/>
            <person name="Schackwitz W."/>
            <person name="Van de Peer Y."/>
            <person name="Piganeau G."/>
        </authorList>
    </citation>
    <scope>NUCLEOTIDE SEQUENCE [LARGE SCALE GENOMIC DNA]</scope>
    <source>
        <strain evidence="5">OTTH 0595 / CCAP 157/2 / RCC745</strain>
    </source>
</reference>
<dbReference type="PANTHER" id="PTHR47598:SF1">
    <property type="entry name" value="PEPTIDYL-PROLYL CIS-TRANS ISOMERASE FKBP17-2, CHLOROPLASTIC"/>
    <property type="match status" value="1"/>
</dbReference>
<dbReference type="EC" id="5.2.1.8" evidence="1"/>
<dbReference type="RefSeq" id="XP_022840405.1">
    <property type="nucleotide sequence ID" value="XM_022983760.1"/>
</dbReference>
<dbReference type="PROSITE" id="PS50059">
    <property type="entry name" value="FKBP_PPIASE"/>
    <property type="match status" value="1"/>
</dbReference>
<keyword evidence="2" id="KW-0472">Membrane</keyword>
<sequence length="198" mass="21143">MGDADAEARRRRRVRRPADSTDAIASFVTRRFGLGGGLAWLGVLAFGVASEQVKTRRETREALENTREVATEARRLVEVGNGVTYVELTVGGGELVRERFLVAARVKATTARGGTAFDTDAVGREIVWSFGGKLGPPMCRGLEEGVRGMRQGGRRVVRVPAAAAFGAEGATFPRGGVVAPNKDVEFDITLTRVSIAPS</sequence>
<dbReference type="Gene3D" id="3.10.50.40">
    <property type="match status" value="1"/>
</dbReference>
<comment type="caution">
    <text evidence="4">The sequence shown here is derived from an EMBL/GenBank/DDBJ whole genome shotgun (WGS) entry which is preliminary data.</text>
</comment>
<evidence type="ECO:0000259" key="3">
    <source>
        <dbReference type="PROSITE" id="PS50059"/>
    </source>
</evidence>
<dbReference type="STRING" id="70448.A0A096P8X5"/>
<evidence type="ECO:0000256" key="2">
    <source>
        <dbReference type="SAM" id="Phobius"/>
    </source>
</evidence>
<evidence type="ECO:0000313" key="4">
    <source>
        <dbReference type="EMBL" id="CEG00489.1"/>
    </source>
</evidence>
<dbReference type="FunCoup" id="A0A096P8X5">
    <property type="interactions" value="484"/>
</dbReference>
<protein>
    <recommendedName>
        <fullName evidence="1">peptidylprolyl isomerase</fullName>
        <ecNumber evidence="1">5.2.1.8</ecNumber>
    </recommendedName>
</protein>
<dbReference type="GeneID" id="34946502"/>
<proteinExistence type="predicted"/>
<keyword evidence="1" id="KW-0697">Rotamase</keyword>
<organism evidence="4 5">
    <name type="scientific">Ostreococcus tauri</name>
    <name type="common">Marine green alga</name>
    <dbReference type="NCBI Taxonomy" id="70448"/>
    <lineage>
        <taxon>Eukaryota</taxon>
        <taxon>Viridiplantae</taxon>
        <taxon>Chlorophyta</taxon>
        <taxon>Mamiellophyceae</taxon>
        <taxon>Mamiellales</taxon>
        <taxon>Bathycoccaceae</taxon>
        <taxon>Ostreococcus</taxon>
    </lineage>
</organism>
<dbReference type="InterPro" id="IPR053111">
    <property type="entry name" value="Chloro_FKBP-type_PPIase"/>
</dbReference>
<keyword evidence="1 4" id="KW-0413">Isomerase</keyword>
<dbReference type="SUPFAM" id="SSF54534">
    <property type="entry name" value="FKBP-like"/>
    <property type="match status" value="1"/>
</dbReference>
<name>A0A096P8X5_OSTTA</name>
<gene>
    <name evidence="4" type="ORF">OT_ostta17g00150</name>
</gene>
<dbReference type="AlphaFoldDB" id="A0A096P8X5"/>
<dbReference type="OrthoDB" id="498507at2759"/>
<dbReference type="GO" id="GO:0009507">
    <property type="term" value="C:chloroplast"/>
    <property type="evidence" value="ECO:0007669"/>
    <property type="project" value="TreeGrafter"/>
</dbReference>
<keyword evidence="2" id="KW-1133">Transmembrane helix</keyword>
<accession>A0A096P8X5</accession>
<dbReference type="InParanoid" id="A0A096P8X5"/>
<reference evidence="5" key="1">
    <citation type="journal article" date="2006" name="Proc. Natl. Acad. Sci. U.S.A.">
        <title>Genome analysis of the smallest free-living eukaryote Ostreococcus tauri unveils many unique features.</title>
        <authorList>
            <person name="Derelle E."/>
            <person name="Ferraz C."/>
            <person name="Rombauts S."/>
            <person name="Rouze P."/>
            <person name="Worden A.Z."/>
            <person name="Robbens S."/>
            <person name="Partensky F."/>
            <person name="Degroeve S."/>
            <person name="Echeynie S."/>
            <person name="Cooke R."/>
            <person name="Saeys Y."/>
            <person name="Wuyts J."/>
            <person name="Jabbari K."/>
            <person name="Bowler C."/>
            <person name="Panaud O."/>
            <person name="Piegu B."/>
            <person name="Ball S.G."/>
            <person name="Ral J.-P."/>
            <person name="Bouget F.-Y."/>
            <person name="Piganeau G."/>
            <person name="De Baets B."/>
            <person name="Picard A."/>
            <person name="Delseny M."/>
            <person name="Demaille J."/>
            <person name="Van de Peer Y."/>
            <person name="Moreau H."/>
        </authorList>
    </citation>
    <scope>NUCLEOTIDE SEQUENCE [LARGE SCALE GENOMIC DNA]</scope>
    <source>
        <strain evidence="5">OTTH 0595 / CCAP 157/2 / RCC745</strain>
    </source>
</reference>